<keyword evidence="2" id="KW-0812">Transmembrane</keyword>
<keyword evidence="2" id="KW-0472">Membrane</keyword>
<protein>
    <submittedName>
        <fullName evidence="3">Uncharacterized protein</fullName>
    </submittedName>
</protein>
<dbReference type="EMBL" id="JAEHOD010000030">
    <property type="protein sequence ID" value="KAG2443975.1"/>
    <property type="molecule type" value="Genomic_DNA"/>
</dbReference>
<feature type="transmembrane region" description="Helical" evidence="2">
    <location>
        <begin position="82"/>
        <end position="104"/>
    </location>
</feature>
<gene>
    <name evidence="3" type="ORF">HYH02_009173</name>
    <name evidence="4" type="ORF">HYH02_009176</name>
</gene>
<evidence type="ECO:0000313" key="3">
    <source>
        <dbReference type="EMBL" id="KAG2443972.1"/>
    </source>
</evidence>
<evidence type="ECO:0000313" key="4">
    <source>
        <dbReference type="EMBL" id="KAG2443975.1"/>
    </source>
</evidence>
<proteinExistence type="predicted"/>
<feature type="region of interest" description="Disordered" evidence="1">
    <location>
        <begin position="120"/>
        <end position="158"/>
    </location>
</feature>
<dbReference type="AlphaFoldDB" id="A0A835WAU1"/>
<name>A0A835WAU1_9CHLO</name>
<organism evidence="3 5">
    <name type="scientific">Chlamydomonas schloesseri</name>
    <dbReference type="NCBI Taxonomy" id="2026947"/>
    <lineage>
        <taxon>Eukaryota</taxon>
        <taxon>Viridiplantae</taxon>
        <taxon>Chlorophyta</taxon>
        <taxon>core chlorophytes</taxon>
        <taxon>Chlorophyceae</taxon>
        <taxon>CS clade</taxon>
        <taxon>Chlamydomonadales</taxon>
        <taxon>Chlamydomonadaceae</taxon>
        <taxon>Chlamydomonas</taxon>
    </lineage>
</organism>
<evidence type="ECO:0000256" key="1">
    <source>
        <dbReference type="SAM" id="MobiDB-lite"/>
    </source>
</evidence>
<keyword evidence="5" id="KW-1185">Reference proteome</keyword>
<dbReference type="OrthoDB" id="536593at2759"/>
<dbReference type="EMBL" id="JAEHOD010000030">
    <property type="protein sequence ID" value="KAG2443972.1"/>
    <property type="molecule type" value="Genomic_DNA"/>
</dbReference>
<keyword evidence="2" id="KW-1133">Transmembrane helix</keyword>
<accession>A0A835WAU1</accession>
<comment type="caution">
    <text evidence="3">The sequence shown here is derived from an EMBL/GenBank/DDBJ whole genome shotgun (WGS) entry which is preliminary data.</text>
</comment>
<evidence type="ECO:0000313" key="5">
    <source>
        <dbReference type="Proteomes" id="UP000613740"/>
    </source>
</evidence>
<dbReference type="Proteomes" id="UP000613740">
    <property type="component" value="Unassembled WGS sequence"/>
</dbReference>
<reference evidence="3" key="1">
    <citation type="journal article" date="2020" name="bioRxiv">
        <title>Comparative genomics of Chlamydomonas.</title>
        <authorList>
            <person name="Craig R.J."/>
            <person name="Hasan A.R."/>
            <person name="Ness R.W."/>
            <person name="Keightley P.D."/>
        </authorList>
    </citation>
    <scope>NUCLEOTIDE SEQUENCE</scope>
    <source>
        <strain evidence="3">CCAP 11/173</strain>
    </source>
</reference>
<sequence length="207" mass="21621">MATSTVTAVVDVPFTVFRGTTVVNGDLTCDTMVLGGDLVTSQFVNGHPWGPIVINGQGQIHYKSLLSPPAVEDITDAWKKKLALILGTTSGGLALLLTALYLAWRALFLAPAVPAAGAGAGLPPSGDGGEGGGQNDRDANNENQNTREGQLPSAPGVPMRELARNGLEALRDIFARGRTSGVVSQPHYSTANPVYDAMPEWLAMELA</sequence>
<evidence type="ECO:0000256" key="2">
    <source>
        <dbReference type="SAM" id="Phobius"/>
    </source>
</evidence>